<feature type="transmembrane region" description="Helical" evidence="6">
    <location>
        <begin position="203"/>
        <end position="220"/>
    </location>
</feature>
<dbReference type="InterPro" id="IPR001733">
    <property type="entry name" value="Peptidase_S26B"/>
</dbReference>
<sequence>MDKRRVAKIAALLVLVALVVPFAVYAVPGAVGADHSFVVLSDSMSPEIESGDAIIVEETDPASIQEGDVITFVRSDEGTPVTHRVSGVDESGGQLSFETKGDANEQPDPTQVPAGNVIGAVAFTIPYIGYVIQFANTALGFVLLVALPLAALAGSEVWLLVKRRRDETARSDASHADAETEPNEGDSTDDTTMLTIHPTDLKATTILLALVAPYAAYVAVRLQTPLTFAVAFASLLTGLAAGGLLLVERYPAEESSEPTERDEADAGDDTVEGDGAVPDTVGDAPPDAATDGGSAGEVE</sequence>
<feature type="compositionally biased region" description="Acidic residues" evidence="5">
    <location>
        <begin position="179"/>
        <end position="189"/>
    </location>
</feature>
<organism evidence="7 8">
    <name type="scientific">Natronoarchaeum mannanilyticum</name>
    <dbReference type="NCBI Taxonomy" id="926360"/>
    <lineage>
        <taxon>Archaea</taxon>
        <taxon>Methanobacteriati</taxon>
        <taxon>Methanobacteriota</taxon>
        <taxon>Stenosarchaea group</taxon>
        <taxon>Halobacteria</taxon>
        <taxon>Halobacteriales</taxon>
        <taxon>Natronoarchaeaceae</taxon>
    </lineage>
</organism>
<keyword evidence="2 6" id="KW-0812">Transmembrane</keyword>
<feature type="region of interest" description="Disordered" evidence="5">
    <location>
        <begin position="252"/>
        <end position="299"/>
    </location>
</feature>
<feature type="region of interest" description="Disordered" evidence="5">
    <location>
        <begin position="169"/>
        <end position="193"/>
    </location>
</feature>
<feature type="transmembrane region" description="Helical" evidence="6">
    <location>
        <begin position="226"/>
        <end position="247"/>
    </location>
</feature>
<evidence type="ECO:0000256" key="1">
    <source>
        <dbReference type="ARBA" id="ARBA00004370"/>
    </source>
</evidence>
<dbReference type="RefSeq" id="WP_343773228.1">
    <property type="nucleotide sequence ID" value="NZ_BAAADV010000001.1"/>
</dbReference>
<dbReference type="AlphaFoldDB" id="A0AAV3T8K6"/>
<dbReference type="InterPro" id="IPR036286">
    <property type="entry name" value="LexA/Signal_pep-like_sf"/>
</dbReference>
<name>A0AAV3T8K6_9EURY</name>
<comment type="caution">
    <text evidence="7">The sequence shown here is derived from an EMBL/GenBank/DDBJ whole genome shotgun (WGS) entry which is preliminary data.</text>
</comment>
<dbReference type="PANTHER" id="PTHR10806">
    <property type="entry name" value="SIGNAL PEPTIDASE COMPLEX CATALYTIC SUBUNIT SEC11"/>
    <property type="match status" value="1"/>
</dbReference>
<evidence type="ECO:0008006" key="9">
    <source>
        <dbReference type="Google" id="ProtNLM"/>
    </source>
</evidence>
<feature type="transmembrane region" description="Helical" evidence="6">
    <location>
        <begin position="138"/>
        <end position="161"/>
    </location>
</feature>
<gene>
    <name evidence="7" type="ORF">GCM10009020_14090</name>
</gene>
<evidence type="ECO:0000256" key="5">
    <source>
        <dbReference type="SAM" id="MobiDB-lite"/>
    </source>
</evidence>
<reference evidence="7 8" key="1">
    <citation type="journal article" date="2019" name="Int. J. Syst. Evol. Microbiol.">
        <title>The Global Catalogue of Microorganisms (GCM) 10K type strain sequencing project: providing services to taxonomists for standard genome sequencing and annotation.</title>
        <authorList>
            <consortium name="The Broad Institute Genomics Platform"/>
            <consortium name="The Broad Institute Genome Sequencing Center for Infectious Disease"/>
            <person name="Wu L."/>
            <person name="Ma J."/>
        </authorList>
    </citation>
    <scope>NUCLEOTIDE SEQUENCE [LARGE SCALE GENOMIC DNA]</scope>
    <source>
        <strain evidence="7 8">JCM 16328</strain>
    </source>
</reference>
<dbReference type="CDD" id="cd06530">
    <property type="entry name" value="S26_SPase_I"/>
    <property type="match status" value="1"/>
</dbReference>
<dbReference type="NCBIfam" id="TIGR02228">
    <property type="entry name" value="sigpep_I_arch"/>
    <property type="match status" value="1"/>
</dbReference>
<keyword evidence="4 6" id="KW-0472">Membrane</keyword>
<proteinExistence type="predicted"/>
<evidence type="ECO:0000313" key="8">
    <source>
        <dbReference type="Proteomes" id="UP001500420"/>
    </source>
</evidence>
<dbReference type="InterPro" id="IPR019533">
    <property type="entry name" value="Peptidase_S26"/>
</dbReference>
<accession>A0AAV3T8K6</accession>
<dbReference type="Proteomes" id="UP001500420">
    <property type="component" value="Unassembled WGS sequence"/>
</dbReference>
<keyword evidence="8" id="KW-1185">Reference proteome</keyword>
<evidence type="ECO:0000256" key="2">
    <source>
        <dbReference type="ARBA" id="ARBA00022692"/>
    </source>
</evidence>
<comment type="subcellular location">
    <subcellularLocation>
        <location evidence="1">Membrane</location>
    </subcellularLocation>
</comment>
<evidence type="ECO:0000256" key="3">
    <source>
        <dbReference type="ARBA" id="ARBA00022989"/>
    </source>
</evidence>
<dbReference type="PANTHER" id="PTHR10806:SF6">
    <property type="entry name" value="SIGNAL PEPTIDASE COMPLEX CATALYTIC SUBUNIT SEC11"/>
    <property type="match status" value="1"/>
</dbReference>
<dbReference type="GO" id="GO:0004252">
    <property type="term" value="F:serine-type endopeptidase activity"/>
    <property type="evidence" value="ECO:0007669"/>
    <property type="project" value="InterPro"/>
</dbReference>
<feature type="compositionally biased region" description="Acidic residues" evidence="5">
    <location>
        <begin position="254"/>
        <end position="272"/>
    </location>
</feature>
<dbReference type="GO" id="GO:0006465">
    <property type="term" value="P:signal peptide processing"/>
    <property type="evidence" value="ECO:0007669"/>
    <property type="project" value="InterPro"/>
</dbReference>
<evidence type="ECO:0000256" key="6">
    <source>
        <dbReference type="SAM" id="Phobius"/>
    </source>
</evidence>
<dbReference type="EMBL" id="BAAADV010000001">
    <property type="protein sequence ID" value="GAA0669315.1"/>
    <property type="molecule type" value="Genomic_DNA"/>
</dbReference>
<keyword evidence="3 6" id="KW-1133">Transmembrane helix</keyword>
<evidence type="ECO:0000256" key="4">
    <source>
        <dbReference type="ARBA" id="ARBA00023136"/>
    </source>
</evidence>
<evidence type="ECO:0000313" key="7">
    <source>
        <dbReference type="EMBL" id="GAA0669315.1"/>
    </source>
</evidence>
<protein>
    <recommendedName>
        <fullName evidence="9">Signal peptidase I</fullName>
    </recommendedName>
</protein>
<dbReference type="SUPFAM" id="SSF51306">
    <property type="entry name" value="LexA/Signal peptidase"/>
    <property type="match status" value="1"/>
</dbReference>
<dbReference type="GO" id="GO:0016020">
    <property type="term" value="C:membrane"/>
    <property type="evidence" value="ECO:0007669"/>
    <property type="project" value="UniProtKB-SubCell"/>
</dbReference>
<feature type="region of interest" description="Disordered" evidence="5">
    <location>
        <begin position="84"/>
        <end position="110"/>
    </location>
</feature>
<feature type="compositionally biased region" description="Basic and acidic residues" evidence="5">
    <location>
        <begin position="169"/>
        <end position="178"/>
    </location>
</feature>